<evidence type="ECO:0000313" key="1">
    <source>
        <dbReference type="EMBL" id="MFC0563750.1"/>
    </source>
</evidence>
<keyword evidence="2" id="KW-1185">Reference proteome</keyword>
<dbReference type="EMBL" id="JBHLUE010000004">
    <property type="protein sequence ID" value="MFC0563750.1"/>
    <property type="molecule type" value="Genomic_DNA"/>
</dbReference>
<dbReference type="Gene3D" id="3.10.20.30">
    <property type="match status" value="1"/>
</dbReference>
<sequence>MTVRIPHNFAHLAQGKESIGIEANTVDEVLSKLTTLFPPLARLVTAYQHGDYTLSLNGDTVHSKSERLWDGDRLEFQKHYWAG</sequence>
<name>A0ABV6NSM3_9ACTN</name>
<reference evidence="1 2" key="1">
    <citation type="submission" date="2024-09" db="EMBL/GenBank/DDBJ databases">
        <authorList>
            <person name="Sun Q."/>
            <person name="Mori K."/>
        </authorList>
    </citation>
    <scope>NUCLEOTIDE SEQUENCE [LARGE SCALE GENOMIC DNA]</scope>
    <source>
        <strain evidence="1 2">TBRC 2205</strain>
    </source>
</reference>
<gene>
    <name evidence="1" type="ORF">ACFFHU_06165</name>
</gene>
<dbReference type="InterPro" id="IPR012675">
    <property type="entry name" value="Beta-grasp_dom_sf"/>
</dbReference>
<organism evidence="1 2">
    <name type="scientific">Plantactinospora siamensis</name>
    <dbReference type="NCBI Taxonomy" id="555372"/>
    <lineage>
        <taxon>Bacteria</taxon>
        <taxon>Bacillati</taxon>
        <taxon>Actinomycetota</taxon>
        <taxon>Actinomycetes</taxon>
        <taxon>Micromonosporales</taxon>
        <taxon>Micromonosporaceae</taxon>
        <taxon>Plantactinospora</taxon>
    </lineage>
</organism>
<dbReference type="RefSeq" id="WP_377336597.1">
    <property type="nucleotide sequence ID" value="NZ_JBHLUE010000004.1"/>
</dbReference>
<comment type="caution">
    <text evidence="1">The sequence shown here is derived from an EMBL/GenBank/DDBJ whole genome shotgun (WGS) entry which is preliminary data.</text>
</comment>
<evidence type="ECO:0000313" key="2">
    <source>
        <dbReference type="Proteomes" id="UP001589894"/>
    </source>
</evidence>
<accession>A0ABV6NSM3</accession>
<evidence type="ECO:0008006" key="3">
    <source>
        <dbReference type="Google" id="ProtNLM"/>
    </source>
</evidence>
<dbReference type="Proteomes" id="UP001589894">
    <property type="component" value="Unassembled WGS sequence"/>
</dbReference>
<protein>
    <recommendedName>
        <fullName evidence="3">MoaD/ThiS family protein</fullName>
    </recommendedName>
</protein>
<proteinExistence type="predicted"/>